<dbReference type="InterPro" id="IPR043167">
    <property type="entry name" value="LpxI_C_sf"/>
</dbReference>
<dbReference type="PANTHER" id="PTHR39962">
    <property type="entry name" value="BLL4848 PROTEIN"/>
    <property type="match status" value="1"/>
</dbReference>
<dbReference type="Pfam" id="PF17930">
    <property type="entry name" value="LpxI_N"/>
    <property type="match status" value="1"/>
</dbReference>
<dbReference type="Pfam" id="PF06230">
    <property type="entry name" value="LpxI_C"/>
    <property type="match status" value="1"/>
</dbReference>
<dbReference type="EC" id="3.6.1.54" evidence="3"/>
<gene>
    <name evidence="3" type="primary">lpxI</name>
    <name evidence="3" type="ORF">IAI61_14540</name>
</gene>
<organism evidence="3 4">
    <name type="scientific">Roseomonas haemaphysalidis</name>
    <dbReference type="NCBI Taxonomy" id="2768162"/>
    <lineage>
        <taxon>Bacteria</taxon>
        <taxon>Pseudomonadati</taxon>
        <taxon>Pseudomonadota</taxon>
        <taxon>Alphaproteobacteria</taxon>
        <taxon>Acetobacterales</taxon>
        <taxon>Roseomonadaceae</taxon>
        <taxon>Roseomonas</taxon>
    </lineage>
</organism>
<proteinExistence type="predicted"/>
<sequence>MSQPLGGPLGLIAGGGLLPQRAAASAVAAGRAVHVVVLEGFGQPADFTAYPHIVCRMGAAGRMLDWLRAAGVRDLILAGAVKRPSFLSLRPDAGAARLVPRVGIKAFGGDDSLLSAVVQVLREEGFNPLEARQVMAELMVDQPGLLTTAGPDEQAVQDIRRGLAVVRAIGAQDIGQGAVVQQGLVLAVEAIEGTDAMLARAGTLRRDGPGGVLVKVMKPGQDRRADLPTIGPDTVLAAAAAGLRGLAIQADGTIVIDREATLAAAEANGLFILALNPFDPAWAPPAG</sequence>
<feature type="domain" description="LpxI C-terminal" evidence="1">
    <location>
        <begin position="143"/>
        <end position="272"/>
    </location>
</feature>
<evidence type="ECO:0000313" key="3">
    <source>
        <dbReference type="EMBL" id="MBO1080255.1"/>
    </source>
</evidence>
<evidence type="ECO:0000259" key="2">
    <source>
        <dbReference type="Pfam" id="PF17930"/>
    </source>
</evidence>
<feature type="domain" description="LpxI N-terminal" evidence="2">
    <location>
        <begin position="9"/>
        <end position="138"/>
    </location>
</feature>
<dbReference type="InterPro" id="IPR010415">
    <property type="entry name" value="LpxI_C"/>
</dbReference>
<name>A0ABS3KTJ5_9PROT</name>
<evidence type="ECO:0000313" key="4">
    <source>
        <dbReference type="Proteomes" id="UP001518989"/>
    </source>
</evidence>
<dbReference type="GO" id="GO:0016787">
    <property type="term" value="F:hydrolase activity"/>
    <property type="evidence" value="ECO:0007669"/>
    <property type="project" value="UniProtKB-KW"/>
</dbReference>
<comment type="caution">
    <text evidence="3">The sequence shown here is derived from an EMBL/GenBank/DDBJ whole genome shotgun (WGS) entry which is preliminary data.</text>
</comment>
<dbReference type="Proteomes" id="UP001518989">
    <property type="component" value="Unassembled WGS sequence"/>
</dbReference>
<dbReference type="InterPro" id="IPR041255">
    <property type="entry name" value="LpxI_N"/>
</dbReference>
<keyword evidence="4" id="KW-1185">Reference proteome</keyword>
<dbReference type="Gene3D" id="3.40.140.80">
    <property type="match status" value="1"/>
</dbReference>
<dbReference type="EMBL" id="JACTNG010000008">
    <property type="protein sequence ID" value="MBO1080255.1"/>
    <property type="molecule type" value="Genomic_DNA"/>
</dbReference>
<evidence type="ECO:0000259" key="1">
    <source>
        <dbReference type="Pfam" id="PF06230"/>
    </source>
</evidence>
<protein>
    <submittedName>
        <fullName evidence="3">UDP-2,3-diacylglucosamine diphosphatase LpxI</fullName>
        <ecNumber evidence="3">3.6.1.54</ecNumber>
    </submittedName>
</protein>
<dbReference type="InterPro" id="IPR053174">
    <property type="entry name" value="LpxI"/>
</dbReference>
<dbReference type="Gene3D" id="3.40.50.20">
    <property type="match status" value="1"/>
</dbReference>
<dbReference type="PANTHER" id="PTHR39962:SF1">
    <property type="entry name" value="LPXI FAMILY PROTEIN"/>
    <property type="match status" value="1"/>
</dbReference>
<reference evidence="3 4" key="1">
    <citation type="submission" date="2020-09" db="EMBL/GenBank/DDBJ databases">
        <title>Roseomonas.</title>
        <authorList>
            <person name="Zhu W."/>
        </authorList>
    </citation>
    <scope>NUCLEOTIDE SEQUENCE [LARGE SCALE GENOMIC DNA]</scope>
    <source>
        <strain evidence="3 4">573</strain>
    </source>
</reference>
<keyword evidence="3" id="KW-0378">Hydrolase</keyword>
<dbReference type="RefSeq" id="WP_207418137.1">
    <property type="nucleotide sequence ID" value="NZ_CP061177.1"/>
</dbReference>
<accession>A0ABS3KTJ5</accession>